<dbReference type="EMBL" id="JANTQA010000047">
    <property type="protein sequence ID" value="KAJ3432726.1"/>
    <property type="molecule type" value="Genomic_DNA"/>
</dbReference>
<feature type="compositionally biased region" description="Polar residues" evidence="1">
    <location>
        <begin position="63"/>
        <end position="80"/>
    </location>
</feature>
<gene>
    <name evidence="2" type="ORF">M0812_21669</name>
</gene>
<comment type="caution">
    <text evidence="2">The sequence shown here is derived from an EMBL/GenBank/DDBJ whole genome shotgun (WGS) entry which is preliminary data.</text>
</comment>
<name>A0AAV7YV96_9EUKA</name>
<dbReference type="AlphaFoldDB" id="A0AAV7YV96"/>
<organism evidence="2 3">
    <name type="scientific">Anaeramoeba flamelloides</name>
    <dbReference type="NCBI Taxonomy" id="1746091"/>
    <lineage>
        <taxon>Eukaryota</taxon>
        <taxon>Metamonada</taxon>
        <taxon>Anaeramoebidae</taxon>
        <taxon>Anaeramoeba</taxon>
    </lineage>
</organism>
<proteinExistence type="predicted"/>
<evidence type="ECO:0000313" key="2">
    <source>
        <dbReference type="EMBL" id="KAJ3432726.1"/>
    </source>
</evidence>
<feature type="compositionally biased region" description="Polar residues" evidence="1">
    <location>
        <begin position="126"/>
        <end position="142"/>
    </location>
</feature>
<sequence length="270" mass="31601">MGPMFGKLVLRPPSTAPLMSREHLHWTVTSNNLKIPILWFTPDDIYFERLVQKQKGGFKLGNENYSPTKQRSQFKTNSSDIEPDKDLVKKQIVMNLNKNSKIKTKIKLKKKVQEDEDEEEEEHQNNSKVHQNNDFGNSSGSEWEQEHEQILKKQKNFGKNKKPMNNQIALDFNTNTKSEQKQNKRVLTDSESDSSTDSDLELQTESESESENESKYFLFPQFITDFFSFHNHNTFEMLRQFLIGSVIWLIFLSVRTKEHFHIKTKAVLAL</sequence>
<evidence type="ECO:0000256" key="1">
    <source>
        <dbReference type="SAM" id="MobiDB-lite"/>
    </source>
</evidence>
<evidence type="ECO:0000313" key="3">
    <source>
        <dbReference type="Proteomes" id="UP001146793"/>
    </source>
</evidence>
<feature type="region of interest" description="Disordered" evidence="1">
    <location>
        <begin position="113"/>
        <end position="149"/>
    </location>
</feature>
<feature type="region of interest" description="Disordered" evidence="1">
    <location>
        <begin position="60"/>
        <end position="82"/>
    </location>
</feature>
<protein>
    <submittedName>
        <fullName evidence="2">Nf-kappa b activating protein</fullName>
    </submittedName>
</protein>
<accession>A0AAV7YV96</accession>
<feature type="compositionally biased region" description="Basic and acidic residues" evidence="1">
    <location>
        <begin position="178"/>
        <end position="188"/>
    </location>
</feature>
<dbReference type="Proteomes" id="UP001146793">
    <property type="component" value="Unassembled WGS sequence"/>
</dbReference>
<feature type="region of interest" description="Disordered" evidence="1">
    <location>
        <begin position="171"/>
        <end position="212"/>
    </location>
</feature>
<feature type="compositionally biased region" description="Acidic residues" evidence="1">
    <location>
        <begin position="190"/>
        <end position="211"/>
    </location>
</feature>
<reference evidence="2" key="1">
    <citation type="submission" date="2022-08" db="EMBL/GenBank/DDBJ databases">
        <title>Novel sulphate-reducing endosymbionts in the free-living metamonad Anaeramoeba.</title>
        <authorList>
            <person name="Jerlstrom-Hultqvist J."/>
            <person name="Cepicka I."/>
            <person name="Gallot-Lavallee L."/>
            <person name="Salas-Leiva D."/>
            <person name="Curtis B.A."/>
            <person name="Zahonova K."/>
            <person name="Pipaliya S."/>
            <person name="Dacks J."/>
            <person name="Roger A.J."/>
        </authorList>
    </citation>
    <scope>NUCLEOTIDE SEQUENCE</scope>
    <source>
        <strain evidence="2">Busselton2</strain>
    </source>
</reference>